<evidence type="ECO:0000313" key="2">
    <source>
        <dbReference type="EMBL" id="RDU35821.1"/>
    </source>
</evidence>
<reference evidence="2 3" key="1">
    <citation type="submission" date="2018-07" db="EMBL/GenBank/DDBJ databases">
        <title>Bacillus sp. YLB-04 draft genome sequence.</title>
        <authorList>
            <person name="Yu L."/>
            <person name="Tang X."/>
        </authorList>
    </citation>
    <scope>NUCLEOTIDE SEQUENCE [LARGE SCALE GENOMIC DNA]</scope>
    <source>
        <strain evidence="2 3">YLB-04</strain>
    </source>
</reference>
<proteinExistence type="predicted"/>
<dbReference type="Pfam" id="PF09954">
    <property type="entry name" value="DUF2188"/>
    <property type="match status" value="1"/>
</dbReference>
<dbReference type="OrthoDB" id="2168035at2"/>
<gene>
    <name evidence="2" type="ORF">DRW41_16960</name>
</gene>
<evidence type="ECO:0000313" key="3">
    <source>
        <dbReference type="Proteomes" id="UP000257144"/>
    </source>
</evidence>
<evidence type="ECO:0000256" key="1">
    <source>
        <dbReference type="SAM" id="MobiDB-lite"/>
    </source>
</evidence>
<name>A0A3D8GNG3_9BACI</name>
<keyword evidence="3" id="KW-1185">Reference proteome</keyword>
<dbReference type="InterPro" id="IPR018691">
    <property type="entry name" value="DUF2188"/>
</dbReference>
<protein>
    <submittedName>
        <fullName evidence="2">DUF2188 domain-containing protein</fullName>
    </submittedName>
</protein>
<dbReference type="EMBL" id="QNQT01000008">
    <property type="protein sequence ID" value="RDU35821.1"/>
    <property type="molecule type" value="Genomic_DNA"/>
</dbReference>
<comment type="caution">
    <text evidence="2">The sequence shown here is derived from an EMBL/GenBank/DDBJ whole genome shotgun (WGS) entry which is preliminary data.</text>
</comment>
<dbReference type="RefSeq" id="WP_115453196.1">
    <property type="nucleotide sequence ID" value="NZ_QNQT01000008.1"/>
</dbReference>
<feature type="compositionally biased region" description="Basic and acidic residues" evidence="1">
    <location>
        <begin position="32"/>
        <end position="45"/>
    </location>
</feature>
<dbReference type="Proteomes" id="UP000257144">
    <property type="component" value="Unassembled WGS sequence"/>
</dbReference>
<organism evidence="2 3">
    <name type="scientific">Neobacillus piezotolerans</name>
    <dbReference type="NCBI Taxonomy" id="2259171"/>
    <lineage>
        <taxon>Bacteria</taxon>
        <taxon>Bacillati</taxon>
        <taxon>Bacillota</taxon>
        <taxon>Bacilli</taxon>
        <taxon>Bacillales</taxon>
        <taxon>Bacillaceae</taxon>
        <taxon>Neobacillus</taxon>
    </lineage>
</organism>
<accession>A0A3D8GNG3</accession>
<feature type="region of interest" description="Disordered" evidence="1">
    <location>
        <begin position="32"/>
        <end position="58"/>
    </location>
</feature>
<sequence length="92" mass="10455">MAGKNNHIHSEEQAEYFKDRAGTDEARFHVVPHDEEGWAVKREGENDPEMTSGSKSEAVDVAKRLAEEAGTMAYIHNEEGRIELQHNYQDND</sequence>
<dbReference type="AlphaFoldDB" id="A0A3D8GNG3"/>